<comment type="catalytic activity">
    <reaction evidence="1">
        <text>S-ubiquitinyl-[E2 ubiquitin-conjugating enzyme]-L-cysteine + [acceptor protein]-L-lysine = [E2 ubiquitin-conjugating enzyme]-L-cysteine + N(6)-ubiquitinyl-[acceptor protein]-L-lysine.</text>
        <dbReference type="EC" id="2.3.2.27"/>
    </reaction>
</comment>
<evidence type="ECO:0000256" key="7">
    <source>
        <dbReference type="ARBA" id="ARBA00013194"/>
    </source>
</evidence>
<dbReference type="InterPro" id="IPR013083">
    <property type="entry name" value="Znf_RING/FYVE/PHD"/>
</dbReference>
<accession>A0A6A7BY82</accession>
<keyword evidence="12" id="KW-0413">Isomerase</keyword>
<evidence type="ECO:0000256" key="3">
    <source>
        <dbReference type="ARBA" id="ARBA00003697"/>
    </source>
</evidence>
<dbReference type="Gene3D" id="2.40.100.10">
    <property type="entry name" value="Cyclophilin-like"/>
    <property type="match status" value="1"/>
</dbReference>
<dbReference type="InterPro" id="IPR029000">
    <property type="entry name" value="Cyclophilin-like_dom_sf"/>
</dbReference>
<sequence>MGKGTDKLYITHSEWSSEDAYGASAGSNAHKTEVIGSNFRKLPFNYCAASLQPFTHPVCTLDGTIFDLSNILTWVKKHGTNPVDGQPLRSSDLIKLHFAKNAAGQYIDPVTNKVLTENTHIVAIRPTGNVFAYDTVERLNVKPKNWVDLVSEKEFKRSDLITLQDPLNVEGKDLSKFKHVQEGNNIVPETSPGINEASLGSAAKILHAKEAAARRKAEREKGICTKKALPPLSSSSSTKPPAVPRANYTTGQTAASFTSTGLTPSTTNARVELTSEEYLLNTPRLVKAPAYVLLQTTHGELTLELQPEHAPRAVWNFLTLAKRRYYDGVAFHRNVPGFMIQGGDPTGTGRGGESCWGGTFADELGGPLKHNARGMVCMANKGKNTNSSQFFITYAPAPHLNRKHTVFGKVVDEEGGTLARLERLEVDAKSKPLERCAMVEVRVLKDPFEEFLRLKEEKEEGAKAKEEDDMYTWTGKRVGGDDVAVEEEVEVGKYLNRKREVDETMASEQPVKKKKQTGGGFGNFDSW</sequence>
<dbReference type="InterPro" id="IPR003613">
    <property type="entry name" value="Ubox_domain"/>
</dbReference>
<evidence type="ECO:0000256" key="5">
    <source>
        <dbReference type="ARBA" id="ARBA00007930"/>
    </source>
</evidence>
<dbReference type="PROSITE" id="PS00170">
    <property type="entry name" value="CSA_PPIASE_1"/>
    <property type="match status" value="1"/>
</dbReference>
<evidence type="ECO:0000256" key="6">
    <source>
        <dbReference type="ARBA" id="ARBA00012483"/>
    </source>
</evidence>
<dbReference type="GO" id="GO:0061630">
    <property type="term" value="F:ubiquitin protein ligase activity"/>
    <property type="evidence" value="ECO:0007669"/>
    <property type="project" value="UniProtKB-EC"/>
</dbReference>
<dbReference type="SUPFAM" id="SSF50891">
    <property type="entry name" value="Cyclophilin-like"/>
    <property type="match status" value="1"/>
</dbReference>
<evidence type="ECO:0000256" key="15">
    <source>
        <dbReference type="ARBA" id="ARBA00030942"/>
    </source>
</evidence>
<feature type="compositionally biased region" description="Gly residues" evidence="17">
    <location>
        <begin position="517"/>
        <end position="527"/>
    </location>
</feature>
<protein>
    <recommendedName>
        <fullName evidence="8">Peptidyl-prolyl cis-trans isomerase-like 2</fullName>
        <ecNumber evidence="6">2.3.2.27</ecNumber>
        <ecNumber evidence="7">5.2.1.8</ecNumber>
    </recommendedName>
    <alternativeName>
        <fullName evidence="14">Cyclophilin-60</fullName>
    </alternativeName>
    <alternativeName>
        <fullName evidence="15">Cyclophilin-like protein Cyp-60</fullName>
    </alternativeName>
    <alternativeName>
        <fullName evidence="16">RING-type E3 ubiquitin transferase isomerase-like 2</fullName>
    </alternativeName>
</protein>
<evidence type="ECO:0000256" key="11">
    <source>
        <dbReference type="ARBA" id="ARBA00023110"/>
    </source>
</evidence>
<dbReference type="PRINTS" id="PR00153">
    <property type="entry name" value="CSAPPISMRASE"/>
</dbReference>
<dbReference type="Pfam" id="PF00160">
    <property type="entry name" value="Pro_isomerase"/>
    <property type="match status" value="1"/>
</dbReference>
<dbReference type="SMART" id="SM00504">
    <property type="entry name" value="Ubox"/>
    <property type="match status" value="1"/>
</dbReference>
<dbReference type="InterPro" id="IPR044666">
    <property type="entry name" value="Cyclophilin_A-like"/>
</dbReference>
<evidence type="ECO:0000256" key="2">
    <source>
        <dbReference type="ARBA" id="ARBA00000971"/>
    </source>
</evidence>
<dbReference type="GO" id="GO:0003755">
    <property type="term" value="F:peptidyl-prolyl cis-trans isomerase activity"/>
    <property type="evidence" value="ECO:0007669"/>
    <property type="project" value="UniProtKB-KW"/>
</dbReference>
<keyword evidence="11" id="KW-0697">Rotamase</keyword>
<dbReference type="GO" id="GO:0000209">
    <property type="term" value="P:protein polyubiquitination"/>
    <property type="evidence" value="ECO:0007669"/>
    <property type="project" value="TreeGrafter"/>
</dbReference>
<reference evidence="20" key="1">
    <citation type="journal article" date="2020" name="Stud. Mycol.">
        <title>101 Dothideomycetes genomes: a test case for predicting lifestyles and emergence of pathogens.</title>
        <authorList>
            <person name="Haridas S."/>
            <person name="Albert R."/>
            <person name="Binder M."/>
            <person name="Bloem J."/>
            <person name="Labutti K."/>
            <person name="Salamov A."/>
            <person name="Andreopoulos B."/>
            <person name="Baker S."/>
            <person name="Barry K."/>
            <person name="Bills G."/>
            <person name="Bluhm B."/>
            <person name="Cannon C."/>
            <person name="Castanera R."/>
            <person name="Culley D."/>
            <person name="Daum C."/>
            <person name="Ezra D."/>
            <person name="Gonzalez J."/>
            <person name="Henrissat B."/>
            <person name="Kuo A."/>
            <person name="Liang C."/>
            <person name="Lipzen A."/>
            <person name="Lutzoni F."/>
            <person name="Magnuson J."/>
            <person name="Mondo S."/>
            <person name="Nolan M."/>
            <person name="Ohm R."/>
            <person name="Pangilinan J."/>
            <person name="Park H.-J."/>
            <person name="Ramirez L."/>
            <person name="Alfaro M."/>
            <person name="Sun H."/>
            <person name="Tritt A."/>
            <person name="Yoshinaga Y."/>
            <person name="Zwiers L.-H."/>
            <person name="Turgeon B."/>
            <person name="Goodwin S."/>
            <person name="Spatafora J."/>
            <person name="Crous P."/>
            <person name="Grigoriev I."/>
        </authorList>
    </citation>
    <scope>NUCLEOTIDE SEQUENCE</scope>
    <source>
        <strain evidence="20">CBS 480.64</strain>
    </source>
</reference>
<evidence type="ECO:0000256" key="1">
    <source>
        <dbReference type="ARBA" id="ARBA00000900"/>
    </source>
</evidence>
<evidence type="ECO:0000256" key="8">
    <source>
        <dbReference type="ARBA" id="ARBA00020592"/>
    </source>
</evidence>
<keyword evidence="21" id="KW-1185">Reference proteome</keyword>
<dbReference type="AlphaFoldDB" id="A0A6A7BY82"/>
<feature type="region of interest" description="Disordered" evidence="17">
    <location>
        <begin position="501"/>
        <end position="527"/>
    </location>
</feature>
<dbReference type="InterPro" id="IPR020892">
    <property type="entry name" value="Cyclophilin-type_PPIase_CS"/>
</dbReference>
<comment type="similarity">
    <text evidence="5">Belongs to the cyclophilin-type PPIase family. PPIL2 subfamily.</text>
</comment>
<dbReference type="Proteomes" id="UP000799421">
    <property type="component" value="Unassembled WGS sequence"/>
</dbReference>
<dbReference type="PANTHER" id="PTHR45625">
    <property type="entry name" value="PEPTIDYL-PROLYL CIS-TRANS ISOMERASE-RELATED"/>
    <property type="match status" value="1"/>
</dbReference>
<dbReference type="InterPro" id="IPR002130">
    <property type="entry name" value="Cyclophilin-type_PPIase_dom"/>
</dbReference>
<keyword evidence="9" id="KW-0808">Transferase</keyword>
<evidence type="ECO:0000256" key="12">
    <source>
        <dbReference type="ARBA" id="ARBA00023235"/>
    </source>
</evidence>
<name>A0A6A7BY82_9PEZI</name>
<dbReference type="CDD" id="cd16663">
    <property type="entry name" value="RING-Ubox_PPIL2"/>
    <property type="match status" value="1"/>
</dbReference>
<dbReference type="GO" id="GO:0006457">
    <property type="term" value="P:protein folding"/>
    <property type="evidence" value="ECO:0007669"/>
    <property type="project" value="InterPro"/>
</dbReference>
<evidence type="ECO:0000259" key="18">
    <source>
        <dbReference type="PROSITE" id="PS50072"/>
    </source>
</evidence>
<comment type="catalytic activity">
    <reaction evidence="2">
        <text>[protein]-peptidylproline (omega=180) = [protein]-peptidylproline (omega=0)</text>
        <dbReference type="Rhea" id="RHEA:16237"/>
        <dbReference type="Rhea" id="RHEA-COMP:10747"/>
        <dbReference type="Rhea" id="RHEA-COMP:10748"/>
        <dbReference type="ChEBI" id="CHEBI:83833"/>
        <dbReference type="ChEBI" id="CHEBI:83834"/>
        <dbReference type="EC" id="5.2.1.8"/>
    </reaction>
</comment>
<evidence type="ECO:0000259" key="19">
    <source>
        <dbReference type="PROSITE" id="PS51698"/>
    </source>
</evidence>
<feature type="domain" description="U-box" evidence="19">
    <location>
        <begin position="40"/>
        <end position="113"/>
    </location>
</feature>
<evidence type="ECO:0000313" key="21">
    <source>
        <dbReference type="Proteomes" id="UP000799421"/>
    </source>
</evidence>
<evidence type="ECO:0000256" key="16">
    <source>
        <dbReference type="ARBA" id="ARBA00033051"/>
    </source>
</evidence>
<dbReference type="SUPFAM" id="SSF57850">
    <property type="entry name" value="RING/U-box"/>
    <property type="match status" value="1"/>
</dbReference>
<dbReference type="EC" id="5.2.1.8" evidence="7"/>
<dbReference type="PANTHER" id="PTHR45625:SF1">
    <property type="entry name" value="RING-TYPE E3 UBIQUITIN-PROTEIN LIGASE PPIL2"/>
    <property type="match status" value="1"/>
</dbReference>
<dbReference type="PROSITE" id="PS50072">
    <property type="entry name" value="CSA_PPIASE_2"/>
    <property type="match status" value="1"/>
</dbReference>
<evidence type="ECO:0000256" key="4">
    <source>
        <dbReference type="ARBA" id="ARBA00004123"/>
    </source>
</evidence>
<gene>
    <name evidence="20" type="ORF">K470DRAFT_248113</name>
</gene>
<keyword evidence="13" id="KW-0539">Nucleus</keyword>
<dbReference type="FunFam" id="3.30.40.10:FF:000079">
    <property type="entry name" value="Peptidyl-prolyl cis-trans isomerase 2"/>
    <property type="match status" value="1"/>
</dbReference>
<dbReference type="InterPro" id="IPR026951">
    <property type="entry name" value="PPIL2_U-box_dom"/>
</dbReference>
<evidence type="ECO:0000256" key="9">
    <source>
        <dbReference type="ARBA" id="ARBA00022679"/>
    </source>
</evidence>
<dbReference type="EC" id="2.3.2.27" evidence="6"/>
<dbReference type="PROSITE" id="PS51698">
    <property type="entry name" value="U_BOX"/>
    <property type="match status" value="1"/>
</dbReference>
<evidence type="ECO:0000256" key="14">
    <source>
        <dbReference type="ARBA" id="ARBA00030661"/>
    </source>
</evidence>
<proteinExistence type="inferred from homology"/>
<evidence type="ECO:0000256" key="17">
    <source>
        <dbReference type="SAM" id="MobiDB-lite"/>
    </source>
</evidence>
<evidence type="ECO:0000256" key="13">
    <source>
        <dbReference type="ARBA" id="ARBA00023242"/>
    </source>
</evidence>
<dbReference type="EMBL" id="MU005986">
    <property type="protein sequence ID" value="KAF2859947.1"/>
    <property type="molecule type" value="Genomic_DNA"/>
</dbReference>
<organism evidence="20 21">
    <name type="scientific">Piedraia hortae CBS 480.64</name>
    <dbReference type="NCBI Taxonomy" id="1314780"/>
    <lineage>
        <taxon>Eukaryota</taxon>
        <taxon>Fungi</taxon>
        <taxon>Dikarya</taxon>
        <taxon>Ascomycota</taxon>
        <taxon>Pezizomycotina</taxon>
        <taxon>Dothideomycetes</taxon>
        <taxon>Dothideomycetidae</taxon>
        <taxon>Capnodiales</taxon>
        <taxon>Piedraiaceae</taxon>
        <taxon>Piedraia</taxon>
    </lineage>
</organism>
<dbReference type="GO" id="GO:0071013">
    <property type="term" value="C:catalytic step 2 spliceosome"/>
    <property type="evidence" value="ECO:0007669"/>
    <property type="project" value="TreeGrafter"/>
</dbReference>
<comment type="subcellular location">
    <subcellularLocation>
        <location evidence="4">Nucleus</location>
    </subcellularLocation>
</comment>
<dbReference type="FunFam" id="2.40.100.10:FF:000014">
    <property type="entry name" value="Peptidyl-prolyl cis-trans isomerase cyp65"/>
    <property type="match status" value="1"/>
</dbReference>
<feature type="domain" description="PPIase cyclophilin-type" evidence="18">
    <location>
        <begin position="299"/>
        <end position="443"/>
    </location>
</feature>
<evidence type="ECO:0000256" key="10">
    <source>
        <dbReference type="ARBA" id="ARBA00022786"/>
    </source>
</evidence>
<keyword evidence="10" id="KW-0833">Ubl conjugation pathway</keyword>
<dbReference type="Gene3D" id="3.30.40.10">
    <property type="entry name" value="Zinc/RING finger domain, C3HC4 (zinc finger)"/>
    <property type="match status" value="1"/>
</dbReference>
<evidence type="ECO:0000313" key="20">
    <source>
        <dbReference type="EMBL" id="KAF2859947.1"/>
    </source>
</evidence>
<comment type="function">
    <text evidence="3">May catalyze the cis-trans isomerization of proline imidic peptide bonds in oligopeptides thereby assisting the folding of proteins. May also function as a chaperone, playing a role in intracellular transport of proteins. May also have a protein ubiquitin ligase activity acting as an E3 ubiquitin protein ligase or as a ubiquitin-ubiquitin ligase promoting elongation of ubiquitin chains on proteins.</text>
</comment>
<dbReference type="OrthoDB" id="407558at2759"/>